<accession>A0AA37Q2A3</accession>
<dbReference type="RefSeq" id="WP_284349729.1">
    <property type="nucleotide sequence ID" value="NZ_BRXS01000003.1"/>
</dbReference>
<dbReference type="AlphaFoldDB" id="A0AA37Q2A3"/>
<proteinExistence type="predicted"/>
<gene>
    <name evidence="3" type="ORF">rosag_17930</name>
</gene>
<evidence type="ECO:0000313" key="4">
    <source>
        <dbReference type="Proteomes" id="UP001161325"/>
    </source>
</evidence>
<dbReference type="EMBL" id="BRXS01000003">
    <property type="protein sequence ID" value="GLC25280.1"/>
    <property type="molecule type" value="Genomic_DNA"/>
</dbReference>
<dbReference type="Pfam" id="PF10546">
    <property type="entry name" value="P63C"/>
    <property type="match status" value="1"/>
</dbReference>
<dbReference type="Proteomes" id="UP001161325">
    <property type="component" value="Unassembled WGS sequence"/>
</dbReference>
<name>A0AA37Q2A3_9BACT</name>
<reference evidence="3" key="1">
    <citation type="submission" date="2022-08" db="EMBL/GenBank/DDBJ databases">
        <title>Draft genome sequencing of Roseisolibacter agri AW1220.</title>
        <authorList>
            <person name="Tobiishi Y."/>
            <person name="Tonouchi A."/>
        </authorList>
    </citation>
    <scope>NUCLEOTIDE SEQUENCE</scope>
    <source>
        <strain evidence="3">AW1220</strain>
    </source>
</reference>
<evidence type="ECO:0000256" key="1">
    <source>
        <dbReference type="SAM" id="MobiDB-lite"/>
    </source>
</evidence>
<evidence type="ECO:0000313" key="3">
    <source>
        <dbReference type="EMBL" id="GLC25280.1"/>
    </source>
</evidence>
<keyword evidence="4" id="KW-1185">Reference proteome</keyword>
<organism evidence="3 4">
    <name type="scientific">Roseisolibacter agri</name>
    <dbReference type="NCBI Taxonomy" id="2014610"/>
    <lineage>
        <taxon>Bacteria</taxon>
        <taxon>Pseudomonadati</taxon>
        <taxon>Gemmatimonadota</taxon>
        <taxon>Gemmatimonadia</taxon>
        <taxon>Gemmatimonadales</taxon>
        <taxon>Gemmatimonadaceae</taxon>
        <taxon>Roseisolibacter</taxon>
    </lineage>
</organism>
<evidence type="ECO:0000259" key="2">
    <source>
        <dbReference type="Pfam" id="PF10546"/>
    </source>
</evidence>
<protein>
    <recommendedName>
        <fullName evidence="2">Bacteriophage Mx8 p63 C-terminal domain-containing protein</fullName>
    </recommendedName>
</protein>
<comment type="caution">
    <text evidence="3">The sequence shown here is derived from an EMBL/GenBank/DDBJ whole genome shotgun (WGS) entry which is preliminary data.</text>
</comment>
<feature type="compositionally biased region" description="Polar residues" evidence="1">
    <location>
        <begin position="1"/>
        <end position="13"/>
    </location>
</feature>
<feature type="region of interest" description="Disordered" evidence="1">
    <location>
        <begin position="1"/>
        <end position="24"/>
    </location>
</feature>
<dbReference type="InterPro" id="IPR018874">
    <property type="entry name" value="Phage_Mx8_p63_C"/>
</dbReference>
<sequence>MSEDLNANGTVPQSKGGKARAERLPARRRKEIAALGAGERWGRDLPVAEYPGTLRIGGIEIECAVLGDGTRVLTQAELLEALGRHRKANVRNVEGEEPIPPVLQGESLKPFISEELLKKSQPIKFRTRQGAIASGYRAEVLPDICEVYLKARDANALKPQQRHIALQADILMRGLATVGIIALVDAATGFEKVRSRDALAKILEAFVQSELRKWVRTFPAEFYEQLCRLRGVAYPPTSMKLPPYFGTLTNNIVYDRIAPGVKAELKRLTPRTATGRPKHKLFQHLTEDVGHPKLREHLASVVTLMKISPDWATFEGHLNAALPRWNDTLPLAL</sequence>
<feature type="domain" description="Bacteriophage Mx8 p63 C-terminal" evidence="2">
    <location>
        <begin position="202"/>
        <end position="294"/>
    </location>
</feature>